<protein>
    <submittedName>
        <fullName evidence="2">Steroid delta-isomerase</fullName>
    </submittedName>
</protein>
<dbReference type="RefSeq" id="WP_123712863.1">
    <property type="nucleotide sequence ID" value="NZ_RKHR01000004.1"/>
</dbReference>
<feature type="domain" description="SnoaL-like" evidence="1">
    <location>
        <begin position="10"/>
        <end position="105"/>
    </location>
</feature>
<reference evidence="2 3" key="1">
    <citation type="submission" date="2018-11" db="EMBL/GenBank/DDBJ databases">
        <title>Genomic Encyclopedia of Type Strains, Phase IV (KMG-IV): sequencing the most valuable type-strain genomes for metagenomic binning, comparative biology and taxonomic classification.</title>
        <authorList>
            <person name="Goeker M."/>
        </authorList>
    </citation>
    <scope>NUCLEOTIDE SEQUENCE [LARGE SCALE GENOMIC DNA]</scope>
    <source>
        <strain evidence="2 3">DSM 100316</strain>
    </source>
</reference>
<evidence type="ECO:0000313" key="2">
    <source>
        <dbReference type="EMBL" id="ROS01400.1"/>
    </source>
</evidence>
<name>A0A3N2DNN2_9GAMM</name>
<dbReference type="Gene3D" id="3.10.450.50">
    <property type="match status" value="1"/>
</dbReference>
<keyword evidence="3" id="KW-1185">Reference proteome</keyword>
<dbReference type="EMBL" id="RKHR01000004">
    <property type="protein sequence ID" value="ROS01400.1"/>
    <property type="molecule type" value="Genomic_DNA"/>
</dbReference>
<gene>
    <name evidence="2" type="ORF">EDC56_1841</name>
</gene>
<sequence length="118" mass="12743">MKDLAAVPAAYLEALKARDLDAIVDLYAEDAIVEDPVGSDAHEGIAAIREFYKGATGMSIEGELQGQVRVASNEVAFAFRITMADVGMTIDVIDTFKFNDAGKIILMRAFWGPENVTS</sequence>
<dbReference type="GO" id="GO:0016853">
    <property type="term" value="F:isomerase activity"/>
    <property type="evidence" value="ECO:0007669"/>
    <property type="project" value="UniProtKB-KW"/>
</dbReference>
<comment type="caution">
    <text evidence="2">The sequence shown here is derived from an EMBL/GenBank/DDBJ whole genome shotgun (WGS) entry which is preliminary data.</text>
</comment>
<dbReference type="Pfam" id="PF12680">
    <property type="entry name" value="SnoaL_2"/>
    <property type="match status" value="1"/>
</dbReference>
<dbReference type="Proteomes" id="UP000275394">
    <property type="component" value="Unassembled WGS sequence"/>
</dbReference>
<dbReference type="InterPro" id="IPR037401">
    <property type="entry name" value="SnoaL-like"/>
</dbReference>
<proteinExistence type="predicted"/>
<evidence type="ECO:0000259" key="1">
    <source>
        <dbReference type="Pfam" id="PF12680"/>
    </source>
</evidence>
<accession>A0A3N2DNN2</accession>
<evidence type="ECO:0000313" key="3">
    <source>
        <dbReference type="Proteomes" id="UP000275394"/>
    </source>
</evidence>
<dbReference type="AlphaFoldDB" id="A0A3N2DNN2"/>
<dbReference type="InterPro" id="IPR032710">
    <property type="entry name" value="NTF2-like_dom_sf"/>
</dbReference>
<organism evidence="2 3">
    <name type="scientific">Sinobacterium caligoides</name>
    <dbReference type="NCBI Taxonomy" id="933926"/>
    <lineage>
        <taxon>Bacteria</taxon>
        <taxon>Pseudomonadati</taxon>
        <taxon>Pseudomonadota</taxon>
        <taxon>Gammaproteobacteria</taxon>
        <taxon>Cellvibrionales</taxon>
        <taxon>Spongiibacteraceae</taxon>
        <taxon>Sinobacterium</taxon>
    </lineage>
</organism>
<keyword evidence="2" id="KW-0413">Isomerase</keyword>
<dbReference type="SUPFAM" id="SSF54427">
    <property type="entry name" value="NTF2-like"/>
    <property type="match status" value="1"/>
</dbReference>
<dbReference type="OrthoDB" id="459617at2"/>